<keyword evidence="2" id="KW-0812">Transmembrane</keyword>
<evidence type="ECO:0000313" key="3">
    <source>
        <dbReference type="EMBL" id="KAG0263442.1"/>
    </source>
</evidence>
<sequence length="116" mass="13427">MDPLSTPQGSSGGSNANPKVDLANMSEDQRRIYLEEKWRRRNLAPESLMIRPGLRKLHIASLVAAVGMTGYFALYADFGDKETCFSPLRRYYRRKVDEFWSLSEEEKRQLKEQGRL</sequence>
<dbReference type="AlphaFoldDB" id="A0A9P6Q991"/>
<comment type="caution">
    <text evidence="3">The sequence shown here is derived from an EMBL/GenBank/DDBJ whole genome shotgun (WGS) entry which is preliminary data.</text>
</comment>
<dbReference type="Proteomes" id="UP000807716">
    <property type="component" value="Unassembled WGS sequence"/>
</dbReference>
<feature type="transmembrane region" description="Helical" evidence="2">
    <location>
        <begin position="57"/>
        <end position="76"/>
    </location>
</feature>
<keyword evidence="4" id="KW-1185">Reference proteome</keyword>
<evidence type="ECO:0000256" key="1">
    <source>
        <dbReference type="SAM" id="MobiDB-lite"/>
    </source>
</evidence>
<reference evidence="3" key="1">
    <citation type="journal article" date="2020" name="Fungal Divers.">
        <title>Resolving the Mortierellaceae phylogeny through synthesis of multi-gene phylogenetics and phylogenomics.</title>
        <authorList>
            <person name="Vandepol N."/>
            <person name="Liber J."/>
            <person name="Desiro A."/>
            <person name="Na H."/>
            <person name="Kennedy M."/>
            <person name="Barry K."/>
            <person name="Grigoriev I.V."/>
            <person name="Miller A.N."/>
            <person name="O'Donnell K."/>
            <person name="Stajich J.E."/>
            <person name="Bonito G."/>
        </authorList>
    </citation>
    <scope>NUCLEOTIDE SEQUENCE</scope>
    <source>
        <strain evidence="3">BC1065</strain>
    </source>
</reference>
<proteinExistence type="predicted"/>
<accession>A0A9P6Q991</accession>
<feature type="region of interest" description="Disordered" evidence="1">
    <location>
        <begin position="1"/>
        <end position="24"/>
    </location>
</feature>
<name>A0A9P6Q991_9FUNG</name>
<protein>
    <submittedName>
        <fullName evidence="3">Uncharacterized protein</fullName>
    </submittedName>
</protein>
<feature type="compositionally biased region" description="Polar residues" evidence="1">
    <location>
        <begin position="1"/>
        <end position="17"/>
    </location>
</feature>
<keyword evidence="2" id="KW-0472">Membrane</keyword>
<organism evidence="3 4">
    <name type="scientific">Actinomortierella ambigua</name>
    <dbReference type="NCBI Taxonomy" id="1343610"/>
    <lineage>
        <taxon>Eukaryota</taxon>
        <taxon>Fungi</taxon>
        <taxon>Fungi incertae sedis</taxon>
        <taxon>Mucoromycota</taxon>
        <taxon>Mortierellomycotina</taxon>
        <taxon>Mortierellomycetes</taxon>
        <taxon>Mortierellales</taxon>
        <taxon>Mortierellaceae</taxon>
        <taxon>Actinomortierella</taxon>
    </lineage>
</organism>
<keyword evidence="2" id="KW-1133">Transmembrane helix</keyword>
<dbReference type="EMBL" id="JAAAJB010000161">
    <property type="protein sequence ID" value="KAG0263442.1"/>
    <property type="molecule type" value="Genomic_DNA"/>
</dbReference>
<gene>
    <name evidence="3" type="ORF">DFQ27_001771</name>
</gene>
<evidence type="ECO:0000256" key="2">
    <source>
        <dbReference type="SAM" id="Phobius"/>
    </source>
</evidence>
<evidence type="ECO:0000313" key="4">
    <source>
        <dbReference type="Proteomes" id="UP000807716"/>
    </source>
</evidence>
<dbReference type="OrthoDB" id="192748at2759"/>